<dbReference type="InterPro" id="IPR036444">
    <property type="entry name" value="PLipase_A2_dom_sf"/>
</dbReference>
<reference evidence="2" key="2">
    <citation type="submission" date="2020-07" db="EMBL/GenBank/DDBJ databases">
        <authorList>
            <person name="Klompen A.L."/>
            <person name="Macrander J."/>
            <person name="Reitzel A.M."/>
            <person name="Stampar S.N."/>
        </authorList>
    </citation>
    <scope>NUCLEOTIDE SEQUENCE</scope>
</reference>
<sequence>MMHMLKTILVAAVLIPYITLTYASIDDLVQDARTGEIAPYSELAEEYKNAMKEKCEGLAELDGCSAPFGDHSFLYRGYFTPACLRHDFCYRCAQTYNWKQRACDNAFHRDMVQLCTAVQQKRWFFTGETKCNIAAGSFYYAVLYFGGQYHGVDSKKWCELPCAKNSGDPAYTKEAGQTMEDLVDWEALEVDKSVEDKEI</sequence>
<organism evidence="2">
    <name type="scientific">Pachycerianthus borealis</name>
    <dbReference type="NCBI Taxonomy" id="2736680"/>
    <lineage>
        <taxon>Eukaryota</taxon>
        <taxon>Metazoa</taxon>
        <taxon>Cnidaria</taxon>
        <taxon>Anthozoa</taxon>
        <taxon>Ceriantharia</taxon>
        <taxon>Spirularia</taxon>
        <taxon>Cerianthidae</taxon>
        <taxon>Pachycerianthus</taxon>
    </lineage>
</organism>
<evidence type="ECO:0000313" key="2">
    <source>
        <dbReference type="EMBL" id="QNH72506.1"/>
    </source>
</evidence>
<dbReference type="AlphaFoldDB" id="A0A7G7WZ17"/>
<feature type="chain" id="PRO_5028810899" evidence="1">
    <location>
        <begin position="24"/>
        <end position="199"/>
    </location>
</feature>
<dbReference type="InterPro" id="IPR038875">
    <property type="entry name" value="PLA2_conodipine-like"/>
</dbReference>
<dbReference type="SUPFAM" id="SSF48619">
    <property type="entry name" value="Phospholipase A2, PLA2"/>
    <property type="match status" value="1"/>
</dbReference>
<name>A0A7G7WZ17_9CNID</name>
<dbReference type="EMBL" id="MT747572">
    <property type="protein sequence ID" value="QNH72506.1"/>
    <property type="molecule type" value="mRNA"/>
</dbReference>
<dbReference type="Gene3D" id="1.20.90.10">
    <property type="entry name" value="Phospholipase A2 domain"/>
    <property type="match status" value="1"/>
</dbReference>
<dbReference type="GO" id="GO:0006644">
    <property type="term" value="P:phospholipid metabolic process"/>
    <property type="evidence" value="ECO:0007669"/>
    <property type="project" value="InterPro"/>
</dbReference>
<reference evidence="2" key="1">
    <citation type="journal article" date="2020" name="Mar. Drugs">
        <title>Transcriptomic Analysis of Four Cerianthid (Cnidaria, Ceriantharia) Venoms.</title>
        <authorList>
            <person name="Klompen A.M.L."/>
            <person name="Macrander J."/>
            <person name="Reitzel A.M."/>
            <person name="Stampar S.N."/>
        </authorList>
    </citation>
    <scope>NUCLEOTIDE SEQUENCE</scope>
</reference>
<feature type="signal peptide" evidence="1">
    <location>
        <begin position="1"/>
        <end position="23"/>
    </location>
</feature>
<dbReference type="Pfam" id="PF09056">
    <property type="entry name" value="Phospholip_A2_3"/>
    <property type="match status" value="1"/>
</dbReference>
<dbReference type="GO" id="GO:0004623">
    <property type="term" value="F:phospholipase A2 activity"/>
    <property type="evidence" value="ECO:0007669"/>
    <property type="project" value="InterPro"/>
</dbReference>
<dbReference type="PANTHER" id="PTHR37687:SF1">
    <property type="entry name" value="AGAP006772-PA"/>
    <property type="match status" value="1"/>
</dbReference>
<dbReference type="GO" id="GO:0050482">
    <property type="term" value="P:arachidonate secretion"/>
    <property type="evidence" value="ECO:0007669"/>
    <property type="project" value="InterPro"/>
</dbReference>
<dbReference type="InterPro" id="IPR015141">
    <property type="entry name" value="PLipase_A2_prok/fun"/>
</dbReference>
<keyword evidence="1" id="KW-0732">Signal</keyword>
<evidence type="ECO:0000256" key="1">
    <source>
        <dbReference type="SAM" id="SignalP"/>
    </source>
</evidence>
<protein>
    <submittedName>
        <fullName evidence="2">Toxin candidate TRINITY_DN2382_c0_g1_i1</fullName>
    </submittedName>
</protein>
<dbReference type="PANTHER" id="PTHR37687">
    <property type="entry name" value="AGAP006772-PA"/>
    <property type="match status" value="1"/>
</dbReference>
<accession>A0A7G7WZ17</accession>
<proteinExistence type="evidence at transcript level"/>